<dbReference type="Proteomes" id="UP001153292">
    <property type="component" value="Chromosome 25"/>
</dbReference>
<keyword evidence="3" id="KW-1185">Reference proteome</keyword>
<organism evidence="2 3">
    <name type="scientific">Chilo suppressalis</name>
    <name type="common">Asiatic rice borer moth</name>
    <dbReference type="NCBI Taxonomy" id="168631"/>
    <lineage>
        <taxon>Eukaryota</taxon>
        <taxon>Metazoa</taxon>
        <taxon>Ecdysozoa</taxon>
        <taxon>Arthropoda</taxon>
        <taxon>Hexapoda</taxon>
        <taxon>Insecta</taxon>
        <taxon>Pterygota</taxon>
        <taxon>Neoptera</taxon>
        <taxon>Endopterygota</taxon>
        <taxon>Lepidoptera</taxon>
        <taxon>Glossata</taxon>
        <taxon>Ditrysia</taxon>
        <taxon>Pyraloidea</taxon>
        <taxon>Crambidae</taxon>
        <taxon>Crambinae</taxon>
        <taxon>Chilo</taxon>
    </lineage>
</organism>
<evidence type="ECO:0000256" key="1">
    <source>
        <dbReference type="SAM" id="MobiDB-lite"/>
    </source>
</evidence>
<proteinExistence type="predicted"/>
<sequence>MASCLIALKTVSRGFGGGRPLAPSMDRTALQTDTWWRSQWINPLIVKKKKSITTLFISRGTKLALAGYCAEPPYVKHLPYFPDYGRGGPSQKLPYYHKPGNGRGGPSQKLPYPLKPGRGGPIPKLPYYPPKPGRKPRPGVRENPRGDKMKGMLWVSRLEIGSLGHDPPRGDSADWATGRGVASLAPANPHSARVIGHSPISLFHP</sequence>
<protein>
    <submittedName>
        <fullName evidence="2">Uncharacterized protein</fullName>
    </submittedName>
</protein>
<evidence type="ECO:0000313" key="3">
    <source>
        <dbReference type="Proteomes" id="UP001153292"/>
    </source>
</evidence>
<evidence type="ECO:0000313" key="2">
    <source>
        <dbReference type="EMBL" id="CAH0403656.1"/>
    </source>
</evidence>
<name>A0ABN8B3F5_CHISP</name>
<feature type="compositionally biased region" description="Basic and acidic residues" evidence="1">
    <location>
        <begin position="139"/>
        <end position="148"/>
    </location>
</feature>
<feature type="region of interest" description="Disordered" evidence="1">
    <location>
        <begin position="91"/>
        <end position="148"/>
    </location>
</feature>
<gene>
    <name evidence="2" type="ORF">CHILSU_LOCUS6939</name>
</gene>
<dbReference type="EMBL" id="OU963918">
    <property type="protein sequence ID" value="CAH0403656.1"/>
    <property type="molecule type" value="Genomic_DNA"/>
</dbReference>
<accession>A0ABN8B3F5</accession>
<reference evidence="2" key="1">
    <citation type="submission" date="2021-12" db="EMBL/GenBank/DDBJ databases">
        <authorList>
            <person name="King R."/>
        </authorList>
    </citation>
    <scope>NUCLEOTIDE SEQUENCE</scope>
</reference>